<sequence>MPYDGLTRPELARLVPELLLCGHLIDRSGMGHVLAEFGQSGMTQVAIEEWLGASPVYTRRMRAAFGLTGDTVADIFKMMQLDIGAPPQFMDFRYSVIDDRHGEFHLDHCGALLDVEPLGEAAVKQMCHDVEDPTFEATAIATNPRARFRPVHRPPRVPAGRHPHCAWTVSIDPHNQALPLPRQAEIIAATAAANVELSAIDPTAEGIADYRGPLTNDVQFHQWSRSALVRMAEEVALQHHLLSLSFALALRDRCGPDRATDLLRKQFTGIAGVAAARLRRCLNAGTRAADLARVLRLHPALNPPQYTTIGVAVRDTGAVQVRLPADSPAMRDRGWVSTVDAEHCEPLEALAVGVDPRWNRLSAHRDGGDLVVEIRRSREPVRPRVEVAMTAFSKGATFDFANRANPLRLTPVRQQA</sequence>
<gene>
    <name evidence="1" type="ORF">MSHI_14460</name>
</gene>
<keyword evidence="2" id="KW-1185">Reference proteome</keyword>
<reference evidence="1 2" key="1">
    <citation type="journal article" date="2019" name="Emerg. Microbes Infect.">
        <title>Comprehensive subspecies identification of 175 nontuberculous mycobacteria species based on 7547 genomic profiles.</title>
        <authorList>
            <person name="Matsumoto Y."/>
            <person name="Kinjo T."/>
            <person name="Motooka D."/>
            <person name="Nabeya D."/>
            <person name="Jung N."/>
            <person name="Uechi K."/>
            <person name="Horii T."/>
            <person name="Iida T."/>
            <person name="Fujita J."/>
            <person name="Nakamura S."/>
        </authorList>
    </citation>
    <scope>NUCLEOTIDE SEQUENCE [LARGE SCALE GENOMIC DNA]</scope>
    <source>
        <strain evidence="1 2">JCM 14233</strain>
    </source>
</reference>
<evidence type="ECO:0000313" key="1">
    <source>
        <dbReference type="EMBL" id="BBX73540.1"/>
    </source>
</evidence>
<proteinExistence type="predicted"/>
<dbReference type="KEGG" id="mshj:MSHI_14460"/>
<organism evidence="1 2">
    <name type="scientific">Mycobacterium shinjukuense</name>
    <dbReference type="NCBI Taxonomy" id="398694"/>
    <lineage>
        <taxon>Bacteria</taxon>
        <taxon>Bacillati</taxon>
        <taxon>Actinomycetota</taxon>
        <taxon>Actinomycetes</taxon>
        <taxon>Mycobacteriales</taxon>
        <taxon>Mycobacteriaceae</taxon>
        <taxon>Mycobacterium</taxon>
    </lineage>
</organism>
<evidence type="ECO:0000313" key="2">
    <source>
        <dbReference type="Proteomes" id="UP000467236"/>
    </source>
</evidence>
<accession>A0A7I7MNL7</accession>
<dbReference type="RefSeq" id="WP_083046369.1">
    <property type="nucleotide sequence ID" value="NZ_AP022575.1"/>
</dbReference>
<dbReference type="Proteomes" id="UP000467236">
    <property type="component" value="Chromosome"/>
</dbReference>
<dbReference type="EMBL" id="AP022575">
    <property type="protein sequence ID" value="BBX73540.1"/>
    <property type="molecule type" value="Genomic_DNA"/>
</dbReference>
<dbReference type="AlphaFoldDB" id="A0A7I7MNL7"/>
<dbReference type="OrthoDB" id="3461157at2"/>
<name>A0A7I7MNL7_9MYCO</name>
<protein>
    <submittedName>
        <fullName evidence="1">Uncharacterized protein</fullName>
    </submittedName>
</protein>